<dbReference type="GO" id="GO:0008410">
    <property type="term" value="F:CoA-transferase activity"/>
    <property type="evidence" value="ECO:0007669"/>
    <property type="project" value="TreeGrafter"/>
</dbReference>
<name>A0A1W1YGL3_9FIRM</name>
<organism evidence="2 3">
    <name type="scientific">Sporomusa malonica</name>
    <dbReference type="NCBI Taxonomy" id="112901"/>
    <lineage>
        <taxon>Bacteria</taxon>
        <taxon>Bacillati</taxon>
        <taxon>Bacillota</taxon>
        <taxon>Negativicutes</taxon>
        <taxon>Selenomonadales</taxon>
        <taxon>Sporomusaceae</taxon>
        <taxon>Sporomusa</taxon>
    </lineage>
</organism>
<sequence>MECIFHLSLYVFNPLYHGNLLIRERSIVKALEGVRVLDLSRVLAGPYCTMMLADFGADIIKIEPPQVGDDSRAFGPFIGKESAYFMSLNRNKRSITLNFKRKEECDLFKELVKHADVVVENYRPGTMEKFGLGYEELKKINPKLIYAACSGFGHTGPYRDKPAYDIIVQAMGGIMSITGAENGEPTRIGASVGDVIAGMFTAYGVMLAMYHRERTGEGQKVDVGMLDCQLAILENAIARYVTSGVVPGPLGNRHPSITPFASYTAEDGFIIVGAGNDRLWERLCNILGRSDLIKDARFDTNSNRTANAKELGNILNEIFKVKTINEWLEILEEAGLPCAPINTIDKIVNDPHIKAREMIVEVEHPVAGSLKMPGVPVKMSATPGSVETHAPLLGQHTSEILQEILGWDQAQVDEFFNNKS</sequence>
<dbReference type="PANTHER" id="PTHR48207">
    <property type="entry name" value="SUCCINATE--HYDROXYMETHYLGLUTARATE COA-TRANSFERASE"/>
    <property type="match status" value="1"/>
</dbReference>
<dbReference type="Gene3D" id="3.40.50.10540">
    <property type="entry name" value="Crotonobetainyl-coa:carnitine coa-transferase, domain 1"/>
    <property type="match status" value="1"/>
</dbReference>
<dbReference type="InterPro" id="IPR050483">
    <property type="entry name" value="CoA-transferase_III_domain"/>
</dbReference>
<dbReference type="AlphaFoldDB" id="A0A1W1YGL3"/>
<reference evidence="2 3" key="1">
    <citation type="submission" date="2017-04" db="EMBL/GenBank/DDBJ databases">
        <authorList>
            <person name="Afonso C.L."/>
            <person name="Miller P.J."/>
            <person name="Scott M.A."/>
            <person name="Spackman E."/>
            <person name="Goraichik I."/>
            <person name="Dimitrov K.M."/>
            <person name="Suarez D.L."/>
            <person name="Swayne D.E."/>
        </authorList>
    </citation>
    <scope>NUCLEOTIDE SEQUENCE [LARGE SCALE GENOMIC DNA]</scope>
    <source>
        <strain evidence="2 3">DSM 5090</strain>
    </source>
</reference>
<evidence type="ECO:0000313" key="3">
    <source>
        <dbReference type="Proteomes" id="UP000192738"/>
    </source>
</evidence>
<evidence type="ECO:0000313" key="2">
    <source>
        <dbReference type="EMBL" id="SMC34931.1"/>
    </source>
</evidence>
<dbReference type="SUPFAM" id="SSF89796">
    <property type="entry name" value="CoA-transferase family III (CaiB/BaiF)"/>
    <property type="match status" value="1"/>
</dbReference>
<dbReference type="InterPro" id="IPR003673">
    <property type="entry name" value="CoA-Trfase_fam_III"/>
</dbReference>
<gene>
    <name evidence="2" type="ORF">SAMN04488500_101300</name>
</gene>
<dbReference type="Pfam" id="PF02515">
    <property type="entry name" value="CoA_transf_3"/>
    <property type="match status" value="1"/>
</dbReference>
<dbReference type="Proteomes" id="UP000192738">
    <property type="component" value="Unassembled WGS sequence"/>
</dbReference>
<dbReference type="Gene3D" id="3.30.1540.10">
    <property type="entry name" value="formyl-coa transferase, domain 3"/>
    <property type="match status" value="1"/>
</dbReference>
<keyword evidence="3" id="KW-1185">Reference proteome</keyword>
<dbReference type="STRING" id="112901.SAMN04488500_101300"/>
<keyword evidence="1 2" id="KW-0808">Transferase</keyword>
<accession>A0A1W1YGL3</accession>
<evidence type="ECO:0000256" key="1">
    <source>
        <dbReference type="ARBA" id="ARBA00022679"/>
    </source>
</evidence>
<protein>
    <submittedName>
        <fullName evidence="2">CoA:oxalate CoA-transferase</fullName>
    </submittedName>
</protein>
<dbReference type="PANTHER" id="PTHR48207:SF3">
    <property type="entry name" value="SUCCINATE--HYDROXYMETHYLGLUTARATE COA-TRANSFERASE"/>
    <property type="match status" value="1"/>
</dbReference>
<dbReference type="InterPro" id="IPR044855">
    <property type="entry name" value="CoA-Trfase_III_dom3_sf"/>
</dbReference>
<dbReference type="EMBL" id="FWXI01000001">
    <property type="protein sequence ID" value="SMC34931.1"/>
    <property type="molecule type" value="Genomic_DNA"/>
</dbReference>
<proteinExistence type="predicted"/>
<dbReference type="InterPro" id="IPR023606">
    <property type="entry name" value="CoA-Trfase_III_dom_1_sf"/>
</dbReference>